<organism evidence="2 3">
    <name type="scientific">Periconia macrospinosa</name>
    <dbReference type="NCBI Taxonomy" id="97972"/>
    <lineage>
        <taxon>Eukaryota</taxon>
        <taxon>Fungi</taxon>
        <taxon>Dikarya</taxon>
        <taxon>Ascomycota</taxon>
        <taxon>Pezizomycotina</taxon>
        <taxon>Dothideomycetes</taxon>
        <taxon>Pleosporomycetidae</taxon>
        <taxon>Pleosporales</taxon>
        <taxon>Massarineae</taxon>
        <taxon>Periconiaceae</taxon>
        <taxon>Periconia</taxon>
    </lineage>
</organism>
<feature type="region of interest" description="Disordered" evidence="1">
    <location>
        <begin position="897"/>
        <end position="926"/>
    </location>
</feature>
<feature type="region of interest" description="Disordered" evidence="1">
    <location>
        <begin position="265"/>
        <end position="326"/>
    </location>
</feature>
<feature type="compositionally biased region" description="Basic and acidic residues" evidence="1">
    <location>
        <begin position="311"/>
        <end position="326"/>
    </location>
</feature>
<evidence type="ECO:0000256" key="1">
    <source>
        <dbReference type="SAM" id="MobiDB-lite"/>
    </source>
</evidence>
<gene>
    <name evidence="2" type="ORF">DM02DRAFT_602165</name>
</gene>
<name>A0A2V1D963_9PLEO</name>
<protein>
    <submittedName>
        <fullName evidence="2">Uncharacterized protein</fullName>
    </submittedName>
</protein>
<reference evidence="2 3" key="1">
    <citation type="journal article" date="2018" name="Sci. Rep.">
        <title>Comparative genomics provides insights into the lifestyle and reveals functional heterogeneity of dark septate endophytic fungi.</title>
        <authorList>
            <person name="Knapp D.G."/>
            <person name="Nemeth J.B."/>
            <person name="Barry K."/>
            <person name="Hainaut M."/>
            <person name="Henrissat B."/>
            <person name="Johnson J."/>
            <person name="Kuo A."/>
            <person name="Lim J.H.P."/>
            <person name="Lipzen A."/>
            <person name="Nolan M."/>
            <person name="Ohm R.A."/>
            <person name="Tamas L."/>
            <person name="Grigoriev I.V."/>
            <person name="Spatafora J.W."/>
            <person name="Nagy L.G."/>
            <person name="Kovacs G.M."/>
        </authorList>
    </citation>
    <scope>NUCLEOTIDE SEQUENCE [LARGE SCALE GENOMIC DNA]</scope>
    <source>
        <strain evidence="2 3">DSE2036</strain>
    </source>
</reference>
<accession>A0A2V1D963</accession>
<sequence>MSASTADGKCKARLLSDKTGQTECDKPATSVDGRLCAFHSRQCQGLYRGYKRRNAQLDALSASPPPFLANTKVALVNQTFKDIEDAETLDSLFKYLFRKYNLLEKVIRGRKLHHSHFFAIDNDYGHEKYLVQLVNDKQITERALETLCRQSAQVVYKQKKWIGWVQERQEGDSPEAESRKIKLQAQLFKRHQKEVEKRQRELRAKEFERLQDAYLEEAYSQRLSEMSDEAQDEWDPIQDVVEDERGTFVDLIKYFLMLKDEDEVESTEGNGEASKNDAPAEKAAMSKSAKKRAKKERAEERKAFAAPSGDPEQRGPDTIEMETKSQMRKRLQEGVKYARVRGYHAVGSLENPSQLHEKAAAIPDDEIDTLLDEVAEVKALLFCRLLLSHATLLPIALRANSIEQFLENPEVTSANVRDLCLKLERPALQDVRDACADFVRAKAGENGEDTDSDEGDSAWEDTDDDEENRVIPKKYRFQLGRPDETMPQAFKTKREQAVQKQRQRRKEQKLLGEDRESGAVDFGEIEDEHGNEPTRKVRIKICGRYITNFPSEKALPRGGWYHFCLIAKDSDLNDAIELCRNWNEFFELNTLCMFHYFPAAKWMVWVGDLQRLQLLRLGFIPYYQSDRADLLTVHQQTGSRGLERRAHHIREARNFICGHIKRNDPASRRLIQYLSMLTFELLVLVRDAKTGDILVKPPKEERWLIREKIGWGRASKNEYKDIAWVGPKFFEAMDKYRKWHFNFEDHYDLYIWDAISGRTFDSLNTTLTQQLMKAHRVRELKDVYKVVEPVIKTLTKDPETDRIRSIRPDEEVKSLWNDINDPSMTFHLWTNGHEAAPDQFDKIKYNEADALEDEILFPEEADEEDNDYLFRPDKSAMTRFEDGDLGDIRDFALDLDSDEEPYGLGSDEEPYDSDLDEGDSSDFGEFASDDEFVESEEAQKAYDAFSKRFQEQLSLAPGSRRQHYVFDNFNDPSNPLDLSLIPEHMRKTDADVMALMRLSLIKQKDYSDTSNATLEKEFFRHIDRKKSKIFKDSFHAADSGGPKYFLFSLMVQKMDDYQMNKLTLAPFEMISSMRAMEKLTLDRRVVDDAFFAYATISLFYESEDFWKSKHAELLKLPLFQNLLDGPSLVNQAERAKQVPDKRTSQSNKMLPKGFWDEWDAICRENQRDMTDGIIEHFYPAEWDKVVRPKIARLYKAGIITNIYTRETAGIAVAHAEPGRAPDLYIDYRLTLEQVRELESLQDPRKFTRSRLLTSARTFASKHTNARFAALRVWSSDYFYPLMLGYWNRSNVSFLDGKGRGWEWKFVPKDMPFSEWSIHEQTRSRIRPFKDFFGDKVIVATDLYFVMGEDEAELRKLAAGVTFAVQTEPWRMEIDFWKSFVGVDLAFLEGLDEAWLRTATEG</sequence>
<feature type="compositionally biased region" description="Acidic residues" evidence="1">
    <location>
        <begin position="446"/>
        <end position="466"/>
    </location>
</feature>
<feature type="region of interest" description="Disordered" evidence="1">
    <location>
        <begin position="494"/>
        <end position="514"/>
    </location>
</feature>
<evidence type="ECO:0000313" key="2">
    <source>
        <dbReference type="EMBL" id="PVH94676.1"/>
    </source>
</evidence>
<evidence type="ECO:0000313" key="3">
    <source>
        <dbReference type="Proteomes" id="UP000244855"/>
    </source>
</evidence>
<keyword evidence="3" id="KW-1185">Reference proteome</keyword>
<dbReference type="EMBL" id="KZ805525">
    <property type="protein sequence ID" value="PVH94676.1"/>
    <property type="molecule type" value="Genomic_DNA"/>
</dbReference>
<feature type="region of interest" description="Disordered" evidence="1">
    <location>
        <begin position="445"/>
        <end position="466"/>
    </location>
</feature>
<dbReference type="OrthoDB" id="5326588at2759"/>
<proteinExistence type="predicted"/>
<dbReference type="Proteomes" id="UP000244855">
    <property type="component" value="Unassembled WGS sequence"/>
</dbReference>